<dbReference type="CDD" id="cd00158">
    <property type="entry name" value="RHOD"/>
    <property type="match status" value="1"/>
</dbReference>
<protein>
    <recommendedName>
        <fullName evidence="1">Rhodanese domain-containing protein</fullName>
    </recommendedName>
</protein>
<evidence type="ECO:0000313" key="3">
    <source>
        <dbReference type="Proteomes" id="UP000694559"/>
    </source>
</evidence>
<keyword evidence="3" id="KW-1185">Reference proteome</keyword>
<dbReference type="InterPro" id="IPR001763">
    <property type="entry name" value="Rhodanese-like_dom"/>
</dbReference>
<evidence type="ECO:0000313" key="2">
    <source>
        <dbReference type="Ensembl" id="ENSNNAP00000003064.1"/>
    </source>
</evidence>
<dbReference type="Pfam" id="PF00581">
    <property type="entry name" value="Rhodanese"/>
    <property type="match status" value="1"/>
</dbReference>
<dbReference type="InterPro" id="IPR036873">
    <property type="entry name" value="Rhodanese-like_dom_sf"/>
</dbReference>
<dbReference type="AlphaFoldDB" id="A0A8C6VIV6"/>
<feature type="domain" description="Rhodanese" evidence="1">
    <location>
        <begin position="50"/>
        <end position="156"/>
    </location>
</feature>
<evidence type="ECO:0000259" key="1">
    <source>
        <dbReference type="PROSITE" id="PS50206"/>
    </source>
</evidence>
<reference evidence="2" key="2">
    <citation type="submission" date="2025-09" db="UniProtKB">
        <authorList>
            <consortium name="Ensembl"/>
        </authorList>
    </citation>
    <scope>IDENTIFICATION</scope>
</reference>
<sequence length="188" mass="21993">MADQFLKDLEDSGLREPSEMRPLVIKWIEERFPGVESIPTQTLQQWMEDKPGELLLLDTRSLAEFEVSHLPEAILVPPETDAVKEIFKAWFKQEYEGYHRHIVCYCTVGYRSSMTAQLLSDYLCHETNQNFITSSMIYNLQGGLVKWASEKRWMVDQYNHLSSKMHPYSEVWAKLLEPEFKVETEGNV</sequence>
<proteinExistence type="predicted"/>
<dbReference type="SUPFAM" id="SSF52821">
    <property type="entry name" value="Rhodanese/Cell cycle control phosphatase"/>
    <property type="match status" value="1"/>
</dbReference>
<dbReference type="SMART" id="SM00450">
    <property type="entry name" value="RHOD"/>
    <property type="match status" value="1"/>
</dbReference>
<dbReference type="Ensembl" id="ENSNNAT00000003218.1">
    <property type="protein sequence ID" value="ENSNNAP00000003064.1"/>
    <property type="gene ID" value="ENSNNAG00000002102.1"/>
</dbReference>
<dbReference type="PROSITE" id="PS50206">
    <property type="entry name" value="RHODANESE_3"/>
    <property type="match status" value="1"/>
</dbReference>
<dbReference type="Proteomes" id="UP000694559">
    <property type="component" value="Unplaced"/>
</dbReference>
<dbReference type="GeneTree" id="ENSGT00960000191059"/>
<accession>A0A8C6VIV6</accession>
<reference evidence="2" key="1">
    <citation type="submission" date="2025-08" db="UniProtKB">
        <authorList>
            <consortium name="Ensembl"/>
        </authorList>
    </citation>
    <scope>IDENTIFICATION</scope>
</reference>
<dbReference type="OrthoDB" id="566238at2759"/>
<dbReference type="OMA" id="YHRHIVC"/>
<dbReference type="Gene3D" id="3.40.250.10">
    <property type="entry name" value="Rhodanese-like domain"/>
    <property type="match status" value="1"/>
</dbReference>
<name>A0A8C6VIV6_NAJNA</name>
<organism evidence="2 3">
    <name type="scientific">Naja naja</name>
    <name type="common">Indian cobra</name>
    <dbReference type="NCBI Taxonomy" id="35670"/>
    <lineage>
        <taxon>Eukaryota</taxon>
        <taxon>Metazoa</taxon>
        <taxon>Chordata</taxon>
        <taxon>Craniata</taxon>
        <taxon>Vertebrata</taxon>
        <taxon>Euteleostomi</taxon>
        <taxon>Lepidosauria</taxon>
        <taxon>Squamata</taxon>
        <taxon>Bifurcata</taxon>
        <taxon>Unidentata</taxon>
        <taxon>Episquamata</taxon>
        <taxon>Toxicofera</taxon>
        <taxon>Serpentes</taxon>
        <taxon>Colubroidea</taxon>
        <taxon>Elapidae</taxon>
        <taxon>Elapinae</taxon>
        <taxon>Naja</taxon>
    </lineage>
</organism>